<dbReference type="HAMAP" id="MF_01401">
    <property type="entry name" value="MsrA"/>
    <property type="match status" value="1"/>
</dbReference>
<evidence type="ECO:0000313" key="7">
    <source>
        <dbReference type="Proteomes" id="UP000275348"/>
    </source>
</evidence>
<keyword evidence="7" id="KW-1185">Reference proteome</keyword>
<evidence type="ECO:0000256" key="1">
    <source>
        <dbReference type="ARBA" id="ARBA00023002"/>
    </source>
</evidence>
<sequence length="177" mass="20003">MAVETAIFGAGCFWCVEGVYNLLKGVELATSGYSGGDTENPTYKEVCTGETNHAEVVKIDFDPTVISYEELLEAFWTVHDPTSLNKQGEDVGTQYRSVIFYLNEEQKIKAENAKTRLDASGYYENPIVTLIEPFDVFYSAEDYHQGYYNENPTQPYCSAVVGPKIQKFRTKFNNKLK</sequence>
<feature type="domain" description="Peptide methionine sulphoxide reductase MsrA" evidence="5">
    <location>
        <begin position="5"/>
        <end position="157"/>
    </location>
</feature>
<keyword evidence="1 4" id="KW-0560">Oxidoreductase</keyword>
<evidence type="ECO:0000256" key="2">
    <source>
        <dbReference type="ARBA" id="ARBA00047806"/>
    </source>
</evidence>
<dbReference type="AlphaFoldDB" id="A0A3L9MAR7"/>
<dbReference type="NCBIfam" id="TIGR00401">
    <property type="entry name" value="msrA"/>
    <property type="match status" value="1"/>
</dbReference>
<dbReference type="InterPro" id="IPR036509">
    <property type="entry name" value="Met_Sox_Rdtase_MsrA_sf"/>
</dbReference>
<comment type="similarity">
    <text evidence="4">Belongs to the MsrA Met sulfoxide reductase family.</text>
</comment>
<organism evidence="6 7">
    <name type="scientific">Faecalibacter macacae</name>
    <dbReference type="NCBI Taxonomy" id="1859289"/>
    <lineage>
        <taxon>Bacteria</taxon>
        <taxon>Pseudomonadati</taxon>
        <taxon>Bacteroidota</taxon>
        <taxon>Flavobacteriia</taxon>
        <taxon>Flavobacteriales</taxon>
        <taxon>Weeksellaceae</taxon>
        <taxon>Faecalibacter</taxon>
    </lineage>
</organism>
<comment type="caution">
    <text evidence="6">The sequence shown here is derived from an EMBL/GenBank/DDBJ whole genome shotgun (WGS) entry which is preliminary data.</text>
</comment>
<name>A0A3L9MAR7_9FLAO</name>
<dbReference type="Proteomes" id="UP000275348">
    <property type="component" value="Unassembled WGS sequence"/>
</dbReference>
<dbReference type="GO" id="GO:0033744">
    <property type="term" value="F:L-methionine:thioredoxin-disulfide S-oxidoreductase activity"/>
    <property type="evidence" value="ECO:0007669"/>
    <property type="project" value="RHEA"/>
</dbReference>
<reference evidence="6 7" key="1">
    <citation type="submission" date="2018-10" db="EMBL/GenBank/DDBJ databases">
        <authorList>
            <person name="Chen X."/>
        </authorList>
    </citation>
    <scope>NUCLEOTIDE SEQUENCE [LARGE SCALE GENOMIC DNA]</scope>
    <source>
        <strain evidence="6 7">YIM 102668</strain>
    </source>
</reference>
<protein>
    <recommendedName>
        <fullName evidence="4">Peptide methionine sulfoxide reductase MsrA</fullName>
        <shortName evidence="4">Protein-methionine-S-oxide reductase</shortName>
        <ecNumber evidence="4">1.8.4.11</ecNumber>
    </recommendedName>
    <alternativeName>
        <fullName evidence="4">Peptide-methionine (S)-S-oxide reductase</fullName>
        <shortName evidence="4">Peptide Met(O) reductase</shortName>
    </alternativeName>
</protein>
<dbReference type="Pfam" id="PF01625">
    <property type="entry name" value="PMSR"/>
    <property type="match status" value="1"/>
</dbReference>
<dbReference type="GO" id="GO:0008113">
    <property type="term" value="F:peptide-methionine (S)-S-oxide reductase activity"/>
    <property type="evidence" value="ECO:0007669"/>
    <property type="project" value="UniProtKB-UniRule"/>
</dbReference>
<evidence type="ECO:0000313" key="6">
    <source>
        <dbReference type="EMBL" id="RLZ09852.1"/>
    </source>
</evidence>
<dbReference type="EMBL" id="RDOJ01000008">
    <property type="protein sequence ID" value="RLZ09852.1"/>
    <property type="molecule type" value="Genomic_DNA"/>
</dbReference>
<comment type="catalytic activity">
    <reaction evidence="2 4">
        <text>L-methionyl-[protein] + [thioredoxin]-disulfide + H2O = L-methionyl-(S)-S-oxide-[protein] + [thioredoxin]-dithiol</text>
        <dbReference type="Rhea" id="RHEA:14217"/>
        <dbReference type="Rhea" id="RHEA-COMP:10698"/>
        <dbReference type="Rhea" id="RHEA-COMP:10700"/>
        <dbReference type="Rhea" id="RHEA-COMP:12313"/>
        <dbReference type="Rhea" id="RHEA-COMP:12315"/>
        <dbReference type="ChEBI" id="CHEBI:15377"/>
        <dbReference type="ChEBI" id="CHEBI:16044"/>
        <dbReference type="ChEBI" id="CHEBI:29950"/>
        <dbReference type="ChEBI" id="CHEBI:44120"/>
        <dbReference type="ChEBI" id="CHEBI:50058"/>
        <dbReference type="EC" id="1.8.4.11"/>
    </reaction>
</comment>
<proteinExistence type="inferred from homology"/>
<evidence type="ECO:0000256" key="4">
    <source>
        <dbReference type="HAMAP-Rule" id="MF_01401"/>
    </source>
</evidence>
<dbReference type="InterPro" id="IPR002569">
    <property type="entry name" value="Met_Sox_Rdtase_MsrA_dom"/>
</dbReference>
<gene>
    <name evidence="4 6" type="primary">msrA</name>
    <name evidence="6" type="ORF">EAH69_07305</name>
</gene>
<comment type="function">
    <text evidence="4">Has an important function as a repair enzyme for proteins that have been inactivated by oxidation. Catalyzes the reversible oxidation-reduction of methionine sulfoxide in proteins to methionine.</text>
</comment>
<dbReference type="SUPFAM" id="SSF55068">
    <property type="entry name" value="Peptide methionine sulfoxide reductase"/>
    <property type="match status" value="1"/>
</dbReference>
<feature type="active site" evidence="4">
    <location>
        <position position="12"/>
    </location>
</feature>
<dbReference type="OrthoDB" id="4174719at2"/>
<dbReference type="PANTHER" id="PTHR43774">
    <property type="entry name" value="PEPTIDE METHIONINE SULFOXIDE REDUCTASE"/>
    <property type="match status" value="1"/>
</dbReference>
<accession>A0A3L9MAR7</accession>
<dbReference type="PANTHER" id="PTHR43774:SF1">
    <property type="entry name" value="PEPTIDE METHIONINE SULFOXIDE REDUCTASE MSRA 2"/>
    <property type="match status" value="1"/>
</dbReference>
<comment type="catalytic activity">
    <reaction evidence="3 4">
        <text>[thioredoxin]-disulfide + L-methionine + H2O = L-methionine (S)-S-oxide + [thioredoxin]-dithiol</text>
        <dbReference type="Rhea" id="RHEA:19993"/>
        <dbReference type="Rhea" id="RHEA-COMP:10698"/>
        <dbReference type="Rhea" id="RHEA-COMP:10700"/>
        <dbReference type="ChEBI" id="CHEBI:15377"/>
        <dbReference type="ChEBI" id="CHEBI:29950"/>
        <dbReference type="ChEBI" id="CHEBI:50058"/>
        <dbReference type="ChEBI" id="CHEBI:57844"/>
        <dbReference type="ChEBI" id="CHEBI:58772"/>
        <dbReference type="EC" id="1.8.4.11"/>
    </reaction>
</comment>
<evidence type="ECO:0000256" key="3">
    <source>
        <dbReference type="ARBA" id="ARBA00048782"/>
    </source>
</evidence>
<dbReference type="RefSeq" id="WP_121934534.1">
    <property type="nucleotide sequence ID" value="NZ_RDOJ01000008.1"/>
</dbReference>
<dbReference type="EC" id="1.8.4.11" evidence="4"/>
<dbReference type="Gene3D" id="3.30.1060.10">
    <property type="entry name" value="Peptide methionine sulphoxide reductase MsrA"/>
    <property type="match status" value="1"/>
</dbReference>
<evidence type="ECO:0000259" key="5">
    <source>
        <dbReference type="Pfam" id="PF01625"/>
    </source>
</evidence>